<evidence type="ECO:0000313" key="1">
    <source>
        <dbReference type="EMBL" id="KAH3800504.1"/>
    </source>
</evidence>
<dbReference type="AlphaFoldDB" id="A0A9D4FMV9"/>
<protein>
    <submittedName>
        <fullName evidence="1">Uncharacterized protein</fullName>
    </submittedName>
</protein>
<proteinExistence type="predicted"/>
<organism evidence="1 2">
    <name type="scientific">Dreissena polymorpha</name>
    <name type="common">Zebra mussel</name>
    <name type="synonym">Mytilus polymorpha</name>
    <dbReference type="NCBI Taxonomy" id="45954"/>
    <lineage>
        <taxon>Eukaryota</taxon>
        <taxon>Metazoa</taxon>
        <taxon>Spiralia</taxon>
        <taxon>Lophotrochozoa</taxon>
        <taxon>Mollusca</taxon>
        <taxon>Bivalvia</taxon>
        <taxon>Autobranchia</taxon>
        <taxon>Heteroconchia</taxon>
        <taxon>Euheterodonta</taxon>
        <taxon>Imparidentia</taxon>
        <taxon>Neoheterodontei</taxon>
        <taxon>Myida</taxon>
        <taxon>Dreissenoidea</taxon>
        <taxon>Dreissenidae</taxon>
        <taxon>Dreissena</taxon>
    </lineage>
</organism>
<reference evidence="1" key="1">
    <citation type="journal article" date="2019" name="bioRxiv">
        <title>The Genome of the Zebra Mussel, Dreissena polymorpha: A Resource for Invasive Species Research.</title>
        <authorList>
            <person name="McCartney M.A."/>
            <person name="Auch B."/>
            <person name="Kono T."/>
            <person name="Mallez S."/>
            <person name="Zhang Y."/>
            <person name="Obille A."/>
            <person name="Becker A."/>
            <person name="Abrahante J.E."/>
            <person name="Garbe J."/>
            <person name="Badalamenti J.P."/>
            <person name="Herman A."/>
            <person name="Mangelson H."/>
            <person name="Liachko I."/>
            <person name="Sullivan S."/>
            <person name="Sone E.D."/>
            <person name="Koren S."/>
            <person name="Silverstein K.A.T."/>
            <person name="Beckman K.B."/>
            <person name="Gohl D.M."/>
        </authorList>
    </citation>
    <scope>NUCLEOTIDE SEQUENCE</scope>
    <source>
        <strain evidence="1">Duluth1</strain>
        <tissue evidence="1">Whole animal</tissue>
    </source>
</reference>
<accession>A0A9D4FMV9</accession>
<comment type="caution">
    <text evidence="1">The sequence shown here is derived from an EMBL/GenBank/DDBJ whole genome shotgun (WGS) entry which is preliminary data.</text>
</comment>
<sequence>MKTLYYTLLERERGGEGEREREREGENFFTVHTLYCPKKYVNTKISYEEVRALTIAKKLDATQKSGVRTADPRKWLPPESAVLRLAQLLMNLQIKYLEIMGTHNATIPNFLQSTCLRKISAGEIEYDFSPESSFQTLTDLPEFIAPPARNKRLRQYTSKWKTAETHTCVHTKAVNSTNFKETKKTPEVLFLLGATGTDSQDDKTIIMKDFLAREREVATHFSIDGSLKHNSIRRVSYVDGHSEENPFIENIAFRFVRQMM</sequence>
<evidence type="ECO:0000313" key="2">
    <source>
        <dbReference type="Proteomes" id="UP000828390"/>
    </source>
</evidence>
<keyword evidence="2" id="KW-1185">Reference proteome</keyword>
<reference evidence="1" key="2">
    <citation type="submission" date="2020-11" db="EMBL/GenBank/DDBJ databases">
        <authorList>
            <person name="McCartney M.A."/>
            <person name="Auch B."/>
            <person name="Kono T."/>
            <person name="Mallez S."/>
            <person name="Becker A."/>
            <person name="Gohl D.M."/>
            <person name="Silverstein K.A.T."/>
            <person name="Koren S."/>
            <person name="Bechman K.B."/>
            <person name="Herman A."/>
            <person name="Abrahante J.E."/>
            <person name="Garbe J."/>
        </authorList>
    </citation>
    <scope>NUCLEOTIDE SEQUENCE</scope>
    <source>
        <strain evidence="1">Duluth1</strain>
        <tissue evidence="1">Whole animal</tissue>
    </source>
</reference>
<dbReference type="Proteomes" id="UP000828390">
    <property type="component" value="Unassembled WGS sequence"/>
</dbReference>
<dbReference type="EMBL" id="JAIWYP010000007">
    <property type="protein sequence ID" value="KAH3800504.1"/>
    <property type="molecule type" value="Genomic_DNA"/>
</dbReference>
<gene>
    <name evidence="1" type="ORF">DPMN_154137</name>
</gene>
<name>A0A9D4FMV9_DREPO</name>